<dbReference type="Pfam" id="PF00037">
    <property type="entry name" value="Fer4"/>
    <property type="match status" value="2"/>
</dbReference>
<feature type="domain" description="4Fe-4S ferredoxin-type" evidence="1">
    <location>
        <begin position="1"/>
        <end position="26"/>
    </location>
</feature>
<evidence type="ECO:0000259" key="1">
    <source>
        <dbReference type="PROSITE" id="PS51379"/>
    </source>
</evidence>
<dbReference type="Gene3D" id="3.30.70.20">
    <property type="match status" value="1"/>
</dbReference>
<feature type="non-terminal residue" evidence="2">
    <location>
        <position position="1"/>
    </location>
</feature>
<dbReference type="PROSITE" id="PS51379">
    <property type="entry name" value="4FE4S_FER_2"/>
    <property type="match status" value="2"/>
</dbReference>
<reference evidence="2" key="1">
    <citation type="journal article" date="2014" name="Front. Microbiol.">
        <title>High frequency of phylogenetically diverse reductive dehalogenase-homologous genes in deep subseafloor sedimentary metagenomes.</title>
        <authorList>
            <person name="Kawai M."/>
            <person name="Futagami T."/>
            <person name="Toyoda A."/>
            <person name="Takaki Y."/>
            <person name="Nishi S."/>
            <person name="Hori S."/>
            <person name="Arai W."/>
            <person name="Tsubouchi T."/>
            <person name="Morono Y."/>
            <person name="Uchiyama I."/>
            <person name="Ito T."/>
            <person name="Fujiyama A."/>
            <person name="Inagaki F."/>
            <person name="Takami H."/>
        </authorList>
    </citation>
    <scope>NUCLEOTIDE SEQUENCE</scope>
    <source>
        <strain evidence="2">Expedition CK06-06</strain>
    </source>
</reference>
<dbReference type="EMBL" id="BART01007655">
    <property type="protein sequence ID" value="GAG61227.1"/>
    <property type="molecule type" value="Genomic_DNA"/>
</dbReference>
<name>X0ZT64_9ZZZZ</name>
<feature type="domain" description="4Fe-4S ferredoxin-type" evidence="1">
    <location>
        <begin position="27"/>
        <end position="56"/>
    </location>
</feature>
<comment type="caution">
    <text evidence="2">The sequence shown here is derived from an EMBL/GenBank/DDBJ whole genome shotgun (WGS) entry which is preliminary data.</text>
</comment>
<proteinExistence type="predicted"/>
<dbReference type="PROSITE" id="PS00198">
    <property type="entry name" value="4FE4S_FER_1"/>
    <property type="match status" value="1"/>
</dbReference>
<dbReference type="InterPro" id="IPR017900">
    <property type="entry name" value="4Fe4S_Fe_S_CS"/>
</dbReference>
<sequence>VDLDLCGACLTCVRTCPYDVPFINKDSVAQIDADTCHGCGMCVAECPYQAITLASLTTEQIMAKIDACLIQELRN</sequence>
<protein>
    <recommendedName>
        <fullName evidence="1">4Fe-4S ferredoxin-type domain-containing protein</fullName>
    </recommendedName>
</protein>
<dbReference type="AlphaFoldDB" id="X0ZT64"/>
<accession>X0ZT64</accession>
<evidence type="ECO:0000313" key="2">
    <source>
        <dbReference type="EMBL" id="GAG61227.1"/>
    </source>
</evidence>
<dbReference type="InterPro" id="IPR017896">
    <property type="entry name" value="4Fe4S_Fe-S-bd"/>
</dbReference>
<organism evidence="2">
    <name type="scientific">marine sediment metagenome</name>
    <dbReference type="NCBI Taxonomy" id="412755"/>
    <lineage>
        <taxon>unclassified sequences</taxon>
        <taxon>metagenomes</taxon>
        <taxon>ecological metagenomes</taxon>
    </lineage>
</organism>
<dbReference type="SUPFAM" id="SSF54862">
    <property type="entry name" value="4Fe-4S ferredoxins"/>
    <property type="match status" value="1"/>
</dbReference>
<gene>
    <name evidence="2" type="ORF">S01H4_17388</name>
</gene>